<organism evidence="1">
    <name type="scientific">Oryza glumipatula</name>
    <dbReference type="NCBI Taxonomy" id="40148"/>
    <lineage>
        <taxon>Eukaryota</taxon>
        <taxon>Viridiplantae</taxon>
        <taxon>Streptophyta</taxon>
        <taxon>Embryophyta</taxon>
        <taxon>Tracheophyta</taxon>
        <taxon>Spermatophyta</taxon>
        <taxon>Magnoliopsida</taxon>
        <taxon>Liliopsida</taxon>
        <taxon>Poales</taxon>
        <taxon>Poaceae</taxon>
        <taxon>BOP clade</taxon>
        <taxon>Oryzoideae</taxon>
        <taxon>Oryzeae</taxon>
        <taxon>Oryzinae</taxon>
        <taxon>Oryza</taxon>
    </lineage>
</organism>
<evidence type="ECO:0000313" key="2">
    <source>
        <dbReference type="Proteomes" id="UP000026961"/>
    </source>
</evidence>
<proteinExistence type="predicted"/>
<name>A0A0D9ZTN7_9ORYZ</name>
<dbReference type="HOGENOM" id="CLU_2337058_0_0_1"/>
<sequence length="98" mass="11197">MYSYTSLKHEKQLIFVNVGQKFGRPISLRLGERIITIEAYNDKFLRDDPCCEEAFFTTVNGISSILFDSIFLSGLKHEKKLISAHCMKISLNPCVSFC</sequence>
<reference evidence="1" key="2">
    <citation type="submission" date="2018-05" db="EMBL/GenBank/DDBJ databases">
        <title>OgluRS3 (Oryza glumaepatula Reference Sequence Version 3).</title>
        <authorList>
            <person name="Zhang J."/>
            <person name="Kudrna D."/>
            <person name="Lee S."/>
            <person name="Talag J."/>
            <person name="Welchert J."/>
            <person name="Wing R.A."/>
        </authorList>
    </citation>
    <scope>NUCLEOTIDE SEQUENCE [LARGE SCALE GENOMIC DNA]</scope>
</reference>
<protein>
    <submittedName>
        <fullName evidence="1">Uncharacterized protein</fullName>
    </submittedName>
</protein>
<dbReference type="EnsemblPlants" id="OGLUM05G01870.1">
    <property type="protein sequence ID" value="OGLUM05G01870.1"/>
    <property type="gene ID" value="OGLUM05G01870"/>
</dbReference>
<accession>A0A0D9ZTN7</accession>
<dbReference type="Gramene" id="OGLUM05G01870.1">
    <property type="protein sequence ID" value="OGLUM05G01870.1"/>
    <property type="gene ID" value="OGLUM05G01870"/>
</dbReference>
<dbReference type="AlphaFoldDB" id="A0A0D9ZTN7"/>
<dbReference type="Proteomes" id="UP000026961">
    <property type="component" value="Chromosome 5"/>
</dbReference>
<keyword evidence="2" id="KW-1185">Reference proteome</keyword>
<reference evidence="1" key="1">
    <citation type="submission" date="2015-04" db="UniProtKB">
        <authorList>
            <consortium name="EnsemblPlants"/>
        </authorList>
    </citation>
    <scope>IDENTIFICATION</scope>
</reference>
<evidence type="ECO:0000313" key="1">
    <source>
        <dbReference type="EnsemblPlants" id="OGLUM05G01870.1"/>
    </source>
</evidence>